<dbReference type="CDD" id="cd01558">
    <property type="entry name" value="D-AAT_like"/>
    <property type="match status" value="1"/>
</dbReference>
<accession>A0A6F8V8A7</accession>
<dbReference type="EMBL" id="AP022853">
    <property type="protein sequence ID" value="BCB25202.1"/>
    <property type="molecule type" value="Genomic_DNA"/>
</dbReference>
<dbReference type="PANTHER" id="PTHR42743:SF10">
    <property type="entry name" value="D-ALANINE AMINOTRANSFERASE"/>
    <property type="match status" value="1"/>
</dbReference>
<evidence type="ECO:0000313" key="4">
    <source>
        <dbReference type="EMBL" id="BCB25202.1"/>
    </source>
</evidence>
<organism evidence="4 5">
    <name type="scientific">Sulfurimicrobium lacus</name>
    <dbReference type="NCBI Taxonomy" id="2715678"/>
    <lineage>
        <taxon>Bacteria</taxon>
        <taxon>Pseudomonadati</taxon>
        <taxon>Pseudomonadota</taxon>
        <taxon>Betaproteobacteria</taxon>
        <taxon>Nitrosomonadales</taxon>
        <taxon>Sulfuricellaceae</taxon>
        <taxon>Sulfurimicrobium</taxon>
    </lineage>
</organism>
<keyword evidence="4" id="KW-0032">Aminotransferase</keyword>
<evidence type="ECO:0000256" key="1">
    <source>
        <dbReference type="ARBA" id="ARBA00001933"/>
    </source>
</evidence>
<dbReference type="GO" id="GO:0046394">
    <property type="term" value="P:carboxylic acid biosynthetic process"/>
    <property type="evidence" value="ECO:0007669"/>
    <property type="project" value="UniProtKB-ARBA"/>
</dbReference>
<name>A0A6F8V8A7_9PROT</name>
<dbReference type="SUPFAM" id="SSF56752">
    <property type="entry name" value="D-aminoacid aminotransferase-like PLP-dependent enzymes"/>
    <property type="match status" value="1"/>
</dbReference>
<gene>
    <name evidence="4" type="ORF">SKTS_00880</name>
</gene>
<evidence type="ECO:0000313" key="5">
    <source>
        <dbReference type="Proteomes" id="UP000502260"/>
    </source>
</evidence>
<dbReference type="Pfam" id="PF01063">
    <property type="entry name" value="Aminotran_4"/>
    <property type="match status" value="1"/>
</dbReference>
<proteinExistence type="inferred from homology"/>
<dbReference type="FunFam" id="3.20.10.10:FF:000002">
    <property type="entry name" value="D-alanine aminotransferase"/>
    <property type="match status" value="1"/>
</dbReference>
<dbReference type="KEGG" id="slac:SKTS_00880"/>
<dbReference type="Gene3D" id="3.30.470.10">
    <property type="match status" value="1"/>
</dbReference>
<dbReference type="InterPro" id="IPR001544">
    <property type="entry name" value="Aminotrans_IV"/>
</dbReference>
<comment type="cofactor">
    <cofactor evidence="1">
        <name>pyridoxal 5'-phosphate</name>
        <dbReference type="ChEBI" id="CHEBI:597326"/>
    </cofactor>
</comment>
<dbReference type="GO" id="GO:0008483">
    <property type="term" value="F:transaminase activity"/>
    <property type="evidence" value="ECO:0007669"/>
    <property type="project" value="UniProtKB-KW"/>
</dbReference>
<comment type="similarity">
    <text evidence="2">Belongs to the class-IV pyridoxal-phosphate-dependent aminotransferase family.</text>
</comment>
<evidence type="ECO:0000256" key="3">
    <source>
        <dbReference type="ARBA" id="ARBA00022898"/>
    </source>
</evidence>
<dbReference type="InterPro" id="IPR050571">
    <property type="entry name" value="Class-IV_PLP-Dep_Aminotrnsfr"/>
</dbReference>
<dbReference type="Proteomes" id="UP000502260">
    <property type="component" value="Chromosome"/>
</dbReference>
<protein>
    <submittedName>
        <fullName evidence="4">D-amino acid aminotransferase</fullName>
    </submittedName>
</protein>
<keyword evidence="5" id="KW-1185">Reference proteome</keyword>
<dbReference type="AlphaFoldDB" id="A0A6F8V8A7"/>
<sequence>MVQIVYLNGAFLPLEDARVPVLDRGFIFGDGVYEVIPVYSRHPFRLAEHLQRLQHSLDGIRLANPHSDVEWRELIREMIARNEGEDQYLYLHITRGVAKRDHAFPKDTPPTVFMMSSPLLPAAQALREHGVAAITAPDNRWLRCDIKAISLLPNVLLRQLAVDAGAAETVMLRDGFLSEGAASNIFVVKDGVLLAPPKDHLMLPGITYDVVLELAAAHGIPSRVGPVAEDTLRSADEIWLTSSTREVQAITRLDGSAVGAGEPGPLFQKMDRFYQDYKATIMRQPSL</sequence>
<dbReference type="PANTHER" id="PTHR42743">
    <property type="entry name" value="AMINO-ACID AMINOTRANSFERASE"/>
    <property type="match status" value="1"/>
</dbReference>
<dbReference type="InterPro" id="IPR036038">
    <property type="entry name" value="Aminotransferase-like"/>
</dbReference>
<dbReference type="Gene3D" id="3.20.10.10">
    <property type="entry name" value="D-amino Acid Aminotransferase, subunit A, domain 2"/>
    <property type="match status" value="1"/>
</dbReference>
<dbReference type="GO" id="GO:0008652">
    <property type="term" value="P:amino acid biosynthetic process"/>
    <property type="evidence" value="ECO:0007669"/>
    <property type="project" value="UniProtKB-ARBA"/>
</dbReference>
<reference evidence="5" key="1">
    <citation type="submission" date="2020-03" db="EMBL/GenBank/DDBJ databases">
        <title>Complete genome sequence of sulfur-oxidizing bacterium skT11.</title>
        <authorList>
            <person name="Kanda M."/>
            <person name="Kojima H."/>
            <person name="Fukui M."/>
        </authorList>
    </citation>
    <scope>NUCLEOTIDE SEQUENCE [LARGE SCALE GENOMIC DNA]</scope>
    <source>
        <strain evidence="5">skT11</strain>
    </source>
</reference>
<dbReference type="InterPro" id="IPR043131">
    <property type="entry name" value="BCAT-like_N"/>
</dbReference>
<dbReference type="InterPro" id="IPR043132">
    <property type="entry name" value="BCAT-like_C"/>
</dbReference>
<keyword evidence="3" id="KW-0663">Pyridoxal phosphate</keyword>
<dbReference type="GO" id="GO:0005829">
    <property type="term" value="C:cytosol"/>
    <property type="evidence" value="ECO:0007669"/>
    <property type="project" value="TreeGrafter"/>
</dbReference>
<evidence type="ECO:0000256" key="2">
    <source>
        <dbReference type="ARBA" id="ARBA00009320"/>
    </source>
</evidence>
<keyword evidence="4" id="KW-0808">Transferase</keyword>